<dbReference type="Proteomes" id="UP000368418">
    <property type="component" value="Unassembled WGS sequence"/>
</dbReference>
<dbReference type="Pfam" id="PF08843">
    <property type="entry name" value="AbiEii"/>
    <property type="match status" value="1"/>
</dbReference>
<proteinExistence type="predicted"/>
<sequence>MSEIKNYGKSIRARLLNVAKQEEVFYQTILTRYFQERLLYRISQTRYRNNFYLKGGALMYAYERFAARPTLDIDFLGTHISNDGERIVEAFREICAVDCKEDGVQFACDKIEPQNITEFKDYHGIRLSIPVTMDSIAQVLTMDIGFGDVVTPHPVSLDYPLLLEGLPEASILAYSTETVIAEKMHAIIDLADQSSRMKDYYDIYHLLTSFQYDTAILQDAINHTFENRHTPYNADTMFFREDFPNHPQMQVRWTAFLRKATINSALSFPEVARWLQDTLRPYWTAYGRMQH</sequence>
<dbReference type="EMBL" id="VVYD01000008">
    <property type="protein sequence ID" value="KAA5499051.1"/>
    <property type="molecule type" value="Genomic_DNA"/>
</dbReference>
<dbReference type="InterPro" id="IPR014942">
    <property type="entry name" value="AbiEii"/>
</dbReference>
<accession>A0A9P4E090</accession>
<keyword evidence="1" id="KW-0808">Transferase</keyword>
<comment type="caution">
    <text evidence="1">The sequence shown here is derived from an EMBL/GenBank/DDBJ whole genome shotgun (WGS) entry which is preliminary data.</text>
</comment>
<gene>
    <name evidence="1" type="ORF">F2Y31_10700</name>
</gene>
<evidence type="ECO:0000313" key="2">
    <source>
        <dbReference type="Proteomes" id="UP000368418"/>
    </source>
</evidence>
<dbReference type="RefSeq" id="WP_149882819.1">
    <property type="nucleotide sequence ID" value="NZ_CACRTB010000038.1"/>
</dbReference>
<name>A0A9P4E090_9BACE</name>
<evidence type="ECO:0000313" key="1">
    <source>
        <dbReference type="EMBL" id="KAA5499051.1"/>
    </source>
</evidence>
<dbReference type="GO" id="GO:0016740">
    <property type="term" value="F:transferase activity"/>
    <property type="evidence" value="ECO:0007669"/>
    <property type="project" value="UniProtKB-KW"/>
</dbReference>
<protein>
    <submittedName>
        <fullName evidence="1">Nucleotidyl transferase AbiEii/AbiGii toxin family protein</fullName>
    </submittedName>
</protein>
<reference evidence="1 2" key="1">
    <citation type="journal article" date="2019" name="Nat. Med.">
        <title>A library of human gut bacterial isolates paired with longitudinal multiomics data enables mechanistic microbiome research.</title>
        <authorList>
            <person name="Poyet M."/>
            <person name="Groussin M."/>
            <person name="Gibbons S.M."/>
            <person name="Avila-Pacheco J."/>
            <person name="Jiang X."/>
            <person name="Kearney S.M."/>
            <person name="Perrotta A.R."/>
            <person name="Berdy B."/>
            <person name="Zhao S."/>
            <person name="Lieberman T.D."/>
            <person name="Swanson P.K."/>
            <person name="Smith M."/>
            <person name="Roesemann S."/>
            <person name="Alexander J.E."/>
            <person name="Rich S.A."/>
            <person name="Livny J."/>
            <person name="Vlamakis H."/>
            <person name="Clish C."/>
            <person name="Bullock K."/>
            <person name="Deik A."/>
            <person name="Scott J."/>
            <person name="Pierce K.A."/>
            <person name="Xavier R.J."/>
            <person name="Alm E.J."/>
        </authorList>
    </citation>
    <scope>NUCLEOTIDE SEQUENCE [LARGE SCALE GENOMIC DNA]</scope>
    <source>
        <strain evidence="1 2">BIOML-A19</strain>
    </source>
</reference>
<dbReference type="AlphaFoldDB" id="A0A9P4E090"/>
<organism evidence="1 2">
    <name type="scientific">Bacteroides caccae</name>
    <dbReference type="NCBI Taxonomy" id="47678"/>
    <lineage>
        <taxon>Bacteria</taxon>
        <taxon>Pseudomonadati</taxon>
        <taxon>Bacteroidota</taxon>
        <taxon>Bacteroidia</taxon>
        <taxon>Bacteroidales</taxon>
        <taxon>Bacteroidaceae</taxon>
        <taxon>Bacteroides</taxon>
    </lineage>
</organism>